<keyword evidence="3" id="KW-1185">Reference proteome</keyword>
<dbReference type="InterPro" id="IPR002013">
    <property type="entry name" value="SAC_dom"/>
</dbReference>
<name>A0A177BW41_9PLEO</name>
<accession>A0A177BW41</accession>
<feature type="domain" description="SAC" evidence="1">
    <location>
        <begin position="43"/>
        <end position="91"/>
    </location>
</feature>
<evidence type="ECO:0000313" key="3">
    <source>
        <dbReference type="Proteomes" id="UP000077069"/>
    </source>
</evidence>
<dbReference type="Pfam" id="PF02383">
    <property type="entry name" value="Syja_N"/>
    <property type="match status" value="1"/>
</dbReference>
<dbReference type="GeneID" id="28767000"/>
<proteinExistence type="predicted"/>
<dbReference type="EMBL" id="KV441566">
    <property type="protein sequence ID" value="OAF98586.1"/>
    <property type="molecule type" value="Genomic_DNA"/>
</dbReference>
<organism evidence="2 3">
    <name type="scientific">Paraphaeosphaeria sporulosa</name>
    <dbReference type="NCBI Taxonomy" id="1460663"/>
    <lineage>
        <taxon>Eukaryota</taxon>
        <taxon>Fungi</taxon>
        <taxon>Dikarya</taxon>
        <taxon>Ascomycota</taxon>
        <taxon>Pezizomycotina</taxon>
        <taxon>Dothideomycetes</taxon>
        <taxon>Pleosporomycetidae</taxon>
        <taxon>Pleosporales</taxon>
        <taxon>Massarineae</taxon>
        <taxon>Didymosphaeriaceae</taxon>
        <taxon>Paraphaeosphaeria</taxon>
    </lineage>
</organism>
<sequence length="102" mass="11067">MPGLVCKLLIFAAAIKIDYKGNVGPLLKDRRQEEMAPGTLEVHGIIGLLKIATSYFLISICDCEQVAQIRSKPSYKITNVALIPLSSQADADKAITSARDHV</sequence>
<dbReference type="GO" id="GO:0006629">
    <property type="term" value="P:lipid metabolic process"/>
    <property type="evidence" value="ECO:0007669"/>
    <property type="project" value="UniProtKB-ARBA"/>
</dbReference>
<dbReference type="Proteomes" id="UP000077069">
    <property type="component" value="Unassembled WGS sequence"/>
</dbReference>
<dbReference type="RefSeq" id="XP_018028952.1">
    <property type="nucleotide sequence ID" value="XM_018183514.1"/>
</dbReference>
<evidence type="ECO:0000313" key="2">
    <source>
        <dbReference type="EMBL" id="OAF98586.1"/>
    </source>
</evidence>
<dbReference type="AlphaFoldDB" id="A0A177BW41"/>
<dbReference type="OrthoDB" id="405996at2759"/>
<dbReference type="STRING" id="1460663.A0A177BW41"/>
<dbReference type="GO" id="GO:0016791">
    <property type="term" value="F:phosphatase activity"/>
    <property type="evidence" value="ECO:0007669"/>
    <property type="project" value="InterPro"/>
</dbReference>
<gene>
    <name evidence="2" type="ORF">CC84DRAFT_1223692</name>
</gene>
<reference evidence="2 3" key="1">
    <citation type="submission" date="2016-05" db="EMBL/GenBank/DDBJ databases">
        <title>Comparative analysis of secretome profiles of manganese(II)-oxidizing ascomycete fungi.</title>
        <authorList>
            <consortium name="DOE Joint Genome Institute"/>
            <person name="Zeiner C.A."/>
            <person name="Purvine S.O."/>
            <person name="Zink E.M."/>
            <person name="Wu S."/>
            <person name="Pasa-Tolic L."/>
            <person name="Chaput D.L."/>
            <person name="Haridas S."/>
            <person name="Grigoriev I.V."/>
            <person name="Santelli C.M."/>
            <person name="Hansel C.M."/>
        </authorList>
    </citation>
    <scope>NUCLEOTIDE SEQUENCE [LARGE SCALE GENOMIC DNA]</scope>
    <source>
        <strain evidence="2 3">AP3s5-JAC2a</strain>
    </source>
</reference>
<dbReference type="InParanoid" id="A0A177BW41"/>
<protein>
    <recommendedName>
        <fullName evidence="1">SAC domain-containing protein</fullName>
    </recommendedName>
</protein>
<evidence type="ECO:0000259" key="1">
    <source>
        <dbReference type="Pfam" id="PF02383"/>
    </source>
</evidence>